<evidence type="ECO:0000259" key="4">
    <source>
        <dbReference type="PROSITE" id="PS51898"/>
    </source>
</evidence>
<evidence type="ECO:0000259" key="5">
    <source>
        <dbReference type="PROSITE" id="PS51900"/>
    </source>
</evidence>
<dbReference type="InterPro" id="IPR050090">
    <property type="entry name" value="Tyrosine_recombinase_XerCD"/>
</dbReference>
<accession>B0MMM2</accession>
<dbReference type="GO" id="GO:0006310">
    <property type="term" value="P:DNA recombination"/>
    <property type="evidence" value="ECO:0007669"/>
    <property type="project" value="UniProtKB-KW"/>
</dbReference>
<evidence type="ECO:0000313" key="6">
    <source>
        <dbReference type="EMBL" id="EDS01088.1"/>
    </source>
</evidence>
<evidence type="ECO:0000256" key="1">
    <source>
        <dbReference type="ARBA" id="ARBA00023125"/>
    </source>
</evidence>
<dbReference type="GO" id="GO:0003677">
    <property type="term" value="F:DNA binding"/>
    <property type="evidence" value="ECO:0007669"/>
    <property type="project" value="UniProtKB-UniRule"/>
</dbReference>
<dbReference type="InterPro" id="IPR002104">
    <property type="entry name" value="Integrase_catalytic"/>
</dbReference>
<sequence>MNVATTLAASVQAKKGRLYAVIQVRENGKTKPVWRALGLPESANKSKVNKAYREVVQAFEQSYAEQIAQNKKPASDIPIYDYMCAYYKKIEKNIQKSTAESYRGMINGRIRRYFTARKDLTVGSITAKDIEDFYDWMFESHVVANTVIHYHTVLHSAFKRAFKDGLIESNPFDRIDRPKKNKFTGDNYSEEELIAMLGLIRGDIIYPAVMLAGGLGLRRSEALGARWSRVDWEKKTILLDTKIIEYKENGKVIVEPVEEMKNKSSRRTLPLPDPVYEMLCEEREKQDLYRRMFKGSYNRKYDDYICVDQLGGLIRPNRVTQRFADLIRQYGLRKIRFHDLRHTFASILINQDVPLLNVSTFLGHSDLSTTANIYAHLDKSKKQESADVISNIFNKAKE</sequence>
<dbReference type="InterPro" id="IPR011010">
    <property type="entry name" value="DNA_brk_join_enz"/>
</dbReference>
<dbReference type="InterPro" id="IPR044068">
    <property type="entry name" value="CB"/>
</dbReference>
<dbReference type="SUPFAM" id="SSF56349">
    <property type="entry name" value="DNA breaking-rejoining enzymes"/>
    <property type="match status" value="1"/>
</dbReference>
<name>B0MMM2_9FIRM</name>
<dbReference type="Proteomes" id="UP000005326">
    <property type="component" value="Unassembled WGS sequence"/>
</dbReference>
<dbReference type="PROSITE" id="PS51900">
    <property type="entry name" value="CB"/>
    <property type="match status" value="1"/>
</dbReference>
<comment type="caution">
    <text evidence="6">The sequence shown here is derived from an EMBL/GenBank/DDBJ whole genome shotgun (WGS) entry which is preliminary data.</text>
</comment>
<keyword evidence="7" id="KW-1185">Reference proteome</keyword>
<protein>
    <submittedName>
        <fullName evidence="6">Site-specific recombinase, phage integrase family</fullName>
    </submittedName>
</protein>
<dbReference type="InterPro" id="IPR013762">
    <property type="entry name" value="Integrase-like_cat_sf"/>
</dbReference>
<dbReference type="InterPro" id="IPR025269">
    <property type="entry name" value="SAM-like_dom"/>
</dbReference>
<dbReference type="AlphaFoldDB" id="B0MMM2"/>
<evidence type="ECO:0000313" key="7">
    <source>
        <dbReference type="Proteomes" id="UP000005326"/>
    </source>
</evidence>
<keyword evidence="1 3" id="KW-0238">DNA-binding</keyword>
<organism evidence="6 7">
    <name type="scientific">[Eubacterium] siraeum DSM 15702</name>
    <dbReference type="NCBI Taxonomy" id="428128"/>
    <lineage>
        <taxon>Bacteria</taxon>
        <taxon>Bacillati</taxon>
        <taxon>Bacillota</taxon>
        <taxon>Clostridia</taxon>
        <taxon>Eubacteriales</taxon>
        <taxon>Oscillospiraceae</taxon>
        <taxon>Oscillospiraceae incertae sedis</taxon>
    </lineage>
</organism>
<dbReference type="CDD" id="cd01189">
    <property type="entry name" value="INT_ICEBs1_C_like"/>
    <property type="match status" value="1"/>
</dbReference>
<evidence type="ECO:0000256" key="2">
    <source>
        <dbReference type="ARBA" id="ARBA00023172"/>
    </source>
</evidence>
<dbReference type="PANTHER" id="PTHR30349:SF91">
    <property type="entry name" value="INTA PROTEIN"/>
    <property type="match status" value="1"/>
</dbReference>
<feature type="domain" description="Tyr recombinase" evidence="4">
    <location>
        <begin position="183"/>
        <end position="387"/>
    </location>
</feature>
<reference evidence="6" key="1">
    <citation type="submission" date="2007-10" db="EMBL/GenBank/DDBJ databases">
        <authorList>
            <person name="Fulton L."/>
            <person name="Clifton S."/>
            <person name="Fulton B."/>
            <person name="Xu J."/>
            <person name="Minx P."/>
            <person name="Pepin K.H."/>
            <person name="Johnson M."/>
            <person name="Thiruvilangam P."/>
            <person name="Bhonagiri V."/>
            <person name="Nash W.E."/>
            <person name="Mardis E.R."/>
            <person name="Wilson R.K."/>
        </authorList>
    </citation>
    <scope>NUCLEOTIDE SEQUENCE [LARGE SCALE GENOMIC DNA]</scope>
    <source>
        <strain evidence="6">DSM 15702</strain>
    </source>
</reference>
<dbReference type="Gene3D" id="1.10.443.10">
    <property type="entry name" value="Intergrase catalytic core"/>
    <property type="match status" value="1"/>
</dbReference>
<gene>
    <name evidence="6" type="ORF">EUBSIR_01053</name>
</gene>
<dbReference type="Gene3D" id="1.10.150.130">
    <property type="match status" value="1"/>
</dbReference>
<evidence type="ECO:0000256" key="3">
    <source>
        <dbReference type="PROSITE-ProRule" id="PRU01248"/>
    </source>
</evidence>
<proteinExistence type="predicted"/>
<dbReference type="InterPro" id="IPR010998">
    <property type="entry name" value="Integrase_recombinase_N"/>
</dbReference>
<dbReference type="PANTHER" id="PTHR30349">
    <property type="entry name" value="PHAGE INTEGRASE-RELATED"/>
    <property type="match status" value="1"/>
</dbReference>
<dbReference type="Pfam" id="PF00589">
    <property type="entry name" value="Phage_integrase"/>
    <property type="match status" value="1"/>
</dbReference>
<keyword evidence="2" id="KW-0233">DNA recombination</keyword>
<dbReference type="EMBL" id="ABCA03000042">
    <property type="protein sequence ID" value="EDS01088.1"/>
    <property type="molecule type" value="Genomic_DNA"/>
</dbReference>
<dbReference type="GO" id="GO:0015074">
    <property type="term" value="P:DNA integration"/>
    <property type="evidence" value="ECO:0007669"/>
    <property type="project" value="InterPro"/>
</dbReference>
<dbReference type="Pfam" id="PF13102">
    <property type="entry name" value="Phage_int_SAM_5"/>
    <property type="match status" value="1"/>
</dbReference>
<feature type="domain" description="Core-binding (CB)" evidence="5">
    <location>
        <begin position="74"/>
        <end position="162"/>
    </location>
</feature>
<dbReference type="PROSITE" id="PS51898">
    <property type="entry name" value="TYR_RECOMBINASE"/>
    <property type="match status" value="1"/>
</dbReference>
<reference evidence="6" key="2">
    <citation type="submission" date="2014-06" db="EMBL/GenBank/DDBJ databases">
        <title>Draft genome sequence of Eubacterium siraeum (DSM 15702).</title>
        <authorList>
            <person name="Sudarsanam P."/>
            <person name="Ley R."/>
            <person name="Guruge J."/>
            <person name="Turnbaugh P.J."/>
            <person name="Mahowald M."/>
            <person name="Liep D."/>
            <person name="Gordon J."/>
        </authorList>
    </citation>
    <scope>NUCLEOTIDE SEQUENCE</scope>
    <source>
        <strain evidence="6">DSM 15702</strain>
    </source>
</reference>